<organism evidence="2 3">
    <name type="scientific">Neisseria wadsworthii 9715</name>
    <dbReference type="NCBI Taxonomy" id="1030841"/>
    <lineage>
        <taxon>Bacteria</taxon>
        <taxon>Pseudomonadati</taxon>
        <taxon>Pseudomonadota</taxon>
        <taxon>Betaproteobacteria</taxon>
        <taxon>Neisseriales</taxon>
        <taxon>Neisseriaceae</taxon>
        <taxon>Neisseria</taxon>
    </lineage>
</organism>
<keyword evidence="1" id="KW-0472">Membrane</keyword>
<keyword evidence="1" id="KW-0812">Transmembrane</keyword>
<keyword evidence="3" id="KW-1185">Reference proteome</keyword>
<evidence type="ECO:0000313" key="2">
    <source>
        <dbReference type="EMBL" id="EGZ49364.1"/>
    </source>
</evidence>
<sequence>MRFIFIICMYIFITFLCLTIGALLYDIFKSGFSWKTFSVYLKPLIIFSALSLVSKWFITGYYN</sequence>
<feature type="transmembrane region" description="Helical" evidence="1">
    <location>
        <begin position="40"/>
        <end position="58"/>
    </location>
</feature>
<accession>G4CNL6</accession>
<gene>
    <name evidence="2" type="ORF">HMPREF9370_0675</name>
</gene>
<comment type="caution">
    <text evidence="2">The sequence shown here is derived from an EMBL/GenBank/DDBJ whole genome shotgun (WGS) entry which is preliminary data.</text>
</comment>
<dbReference type="AlphaFoldDB" id="G4CNL6"/>
<keyword evidence="1" id="KW-1133">Transmembrane helix</keyword>
<dbReference type="HOGENOM" id="CLU_2881257_0_0_4"/>
<dbReference type="EMBL" id="AGAZ01000028">
    <property type="protein sequence ID" value="EGZ49364.1"/>
    <property type="molecule type" value="Genomic_DNA"/>
</dbReference>
<protein>
    <submittedName>
        <fullName evidence="2">2-vinyl bacteriochlorophyllide hydratase</fullName>
    </submittedName>
</protein>
<name>G4CNL6_9NEIS</name>
<dbReference type="Proteomes" id="UP000005336">
    <property type="component" value="Unassembled WGS sequence"/>
</dbReference>
<evidence type="ECO:0000256" key="1">
    <source>
        <dbReference type="SAM" id="Phobius"/>
    </source>
</evidence>
<feature type="transmembrane region" description="Helical" evidence="1">
    <location>
        <begin position="7"/>
        <end position="28"/>
    </location>
</feature>
<dbReference type="STRING" id="1030841.HMPREF9370_0675"/>
<evidence type="ECO:0000313" key="3">
    <source>
        <dbReference type="Proteomes" id="UP000005336"/>
    </source>
</evidence>
<reference evidence="2 3" key="1">
    <citation type="submission" date="2011-06" db="EMBL/GenBank/DDBJ databases">
        <authorList>
            <person name="Muzny D."/>
            <person name="Qin X."/>
            <person name="Deng J."/>
            <person name="Jiang H."/>
            <person name="Liu Y."/>
            <person name="Qu J."/>
            <person name="Song X.-Z."/>
            <person name="Zhang L."/>
            <person name="Thornton R."/>
            <person name="Coyle M."/>
            <person name="Francisco L."/>
            <person name="Jackson L."/>
            <person name="Javaid M."/>
            <person name="Korchina V."/>
            <person name="Kovar C."/>
            <person name="Mata R."/>
            <person name="Mathew T."/>
            <person name="Ngo R."/>
            <person name="Nguyen L."/>
            <person name="Nguyen N."/>
            <person name="Okwuonu G."/>
            <person name="Ongeri F."/>
            <person name="Pham C."/>
            <person name="Simmons D."/>
            <person name="Wilczek-Boney K."/>
            <person name="Hale W."/>
            <person name="Jakkamsetti A."/>
            <person name="Pham P."/>
            <person name="Ruth R."/>
            <person name="San Lucas F."/>
            <person name="Warren J."/>
            <person name="Zhang J."/>
            <person name="Zhao Z."/>
            <person name="Zhou C."/>
            <person name="Zhu D."/>
            <person name="Lee S."/>
            <person name="Bess C."/>
            <person name="Blankenburg K."/>
            <person name="Forbes L."/>
            <person name="Fu Q."/>
            <person name="Gubbala S."/>
            <person name="Hirani K."/>
            <person name="Jayaseelan J.C."/>
            <person name="Lara F."/>
            <person name="Munidasa M."/>
            <person name="Palculict T."/>
            <person name="Patil S."/>
            <person name="Pu L.-L."/>
            <person name="Saada N."/>
            <person name="Tang L."/>
            <person name="Weissenberger G."/>
            <person name="Zhu Y."/>
            <person name="Hemphill L."/>
            <person name="Shang Y."/>
            <person name="Youmans B."/>
            <person name="Ayvaz T."/>
            <person name="Ross M."/>
            <person name="Santibanez J."/>
            <person name="Aqrawi P."/>
            <person name="Gross S."/>
            <person name="Joshi V."/>
            <person name="Fowler G."/>
            <person name="Nazareth L."/>
            <person name="Reid J."/>
            <person name="Worley K."/>
            <person name="Petrosino J."/>
            <person name="Highlander S."/>
            <person name="Gibbs R."/>
        </authorList>
    </citation>
    <scope>NUCLEOTIDE SEQUENCE [LARGE SCALE GENOMIC DNA]</scope>
    <source>
        <strain evidence="2 3">9715</strain>
    </source>
</reference>
<proteinExistence type="predicted"/>